<dbReference type="GO" id="GO:0005198">
    <property type="term" value="F:structural molecule activity"/>
    <property type="evidence" value="ECO:0007669"/>
    <property type="project" value="InterPro"/>
</dbReference>
<reference evidence="1 2" key="1">
    <citation type="journal article" date="2020" name="ISME J.">
        <title>Enrichment and physiological characterization of a novel comammox Nitrospira indicates ammonium inhibition of complete nitrification.</title>
        <authorList>
            <person name="Sakoula D."/>
            <person name="Koch H."/>
            <person name="Frank J."/>
            <person name="Jetten M.S.M."/>
            <person name="van Kessel M.A.H.J."/>
            <person name="Lucker S."/>
        </authorList>
    </citation>
    <scope>NUCLEOTIDE SEQUENCE [LARGE SCALE GENOMIC DNA]</scope>
    <source>
        <strain evidence="1">Comreactor17</strain>
    </source>
</reference>
<dbReference type="Proteomes" id="UP000593737">
    <property type="component" value="Chromosome"/>
</dbReference>
<dbReference type="EMBL" id="CP047423">
    <property type="protein sequence ID" value="QPD04035.1"/>
    <property type="molecule type" value="Genomic_DNA"/>
</dbReference>
<dbReference type="Pfam" id="PF06841">
    <property type="entry name" value="Phage_T4_gp19"/>
    <property type="match status" value="1"/>
</dbReference>
<dbReference type="InterPro" id="IPR010667">
    <property type="entry name" value="Phage_T4_Gp19"/>
</dbReference>
<name>A0A7S8IZI7_9BACT</name>
<evidence type="ECO:0000313" key="1">
    <source>
        <dbReference type="EMBL" id="QPD04035.1"/>
    </source>
</evidence>
<accession>A0A7S8IZI7</accession>
<dbReference type="AlphaFoldDB" id="A0A7S8IZI7"/>
<proteinExistence type="predicted"/>
<gene>
    <name evidence="1" type="ORF">Nkreftii_001809</name>
</gene>
<protein>
    <recommendedName>
        <fullName evidence="3">Phage tail protein</fullName>
    </recommendedName>
</protein>
<sequence>MAVISERPYKSSNFLVDIGRGDSRSLLAGFAEVIFPDFMVGKSEGDPRPQTVPQPIERAEAAAANRLVLKRGMMGSMDLYAWWDEARKRNASRPRTVKVELLGEDQSTVVLTWRFDNVRPVGLGYSPLRAMEGGILMETLILEFDRMEML</sequence>
<evidence type="ECO:0000313" key="2">
    <source>
        <dbReference type="Proteomes" id="UP000593737"/>
    </source>
</evidence>
<evidence type="ECO:0008006" key="3">
    <source>
        <dbReference type="Google" id="ProtNLM"/>
    </source>
</evidence>
<dbReference type="KEGG" id="nkf:Nkreftii_001809"/>
<organism evidence="1 2">
    <name type="scientific">Candidatus Nitrospira kreftii</name>
    <dbReference type="NCBI Taxonomy" id="2652173"/>
    <lineage>
        <taxon>Bacteria</taxon>
        <taxon>Pseudomonadati</taxon>
        <taxon>Nitrospirota</taxon>
        <taxon>Nitrospiria</taxon>
        <taxon>Nitrospirales</taxon>
        <taxon>Nitrospiraceae</taxon>
        <taxon>Nitrospira</taxon>
    </lineage>
</organism>